<proteinExistence type="inferred from homology"/>
<dbReference type="InterPro" id="IPR047867">
    <property type="entry name" value="Ribosomal_uL22_bac/org-type"/>
</dbReference>
<dbReference type="OrthoDB" id="416470at2759"/>
<organism evidence="7">
    <name type="scientific">Chaetomium thermophilum (strain DSM 1495 / CBS 144.50 / IMI 039719)</name>
    <name type="common">Thermochaetoides thermophila</name>
    <dbReference type="NCBI Taxonomy" id="759272"/>
    <lineage>
        <taxon>Eukaryota</taxon>
        <taxon>Fungi</taxon>
        <taxon>Dikarya</taxon>
        <taxon>Ascomycota</taxon>
        <taxon>Pezizomycotina</taxon>
        <taxon>Sordariomycetes</taxon>
        <taxon>Sordariomycetidae</taxon>
        <taxon>Sordariales</taxon>
        <taxon>Chaetomiaceae</taxon>
        <taxon>Thermochaetoides</taxon>
    </lineage>
</organism>
<name>G0S9T7_CHATD</name>
<dbReference type="KEGG" id="cthr:CTHT_0047130"/>
<evidence type="ECO:0000313" key="7">
    <source>
        <dbReference type="Proteomes" id="UP000008066"/>
    </source>
</evidence>
<dbReference type="AlphaFoldDB" id="G0S9T7"/>
<dbReference type="InterPro" id="IPR036394">
    <property type="entry name" value="Ribosomal_uL22_sf"/>
</dbReference>
<comment type="similarity">
    <text evidence="1 4">Belongs to the universal ribosomal protein uL22 family.</text>
</comment>
<keyword evidence="7" id="KW-1185">Reference proteome</keyword>
<sequence>MSLTLPSRVLLQGAKPFTSTATPTTTLLLPIRTLHATPANHWFWRKKKTESTTPLEEKLAGPSDLRKKIISKLTQRVEGPAIFEDEVPKPTSPAALPPGAPGAPEAPSTSRTKAGASLVREHLARAVDPNPRARARWERKMLIRAVHRGLNPYSAESREARIMRTERQHTSRSPWLPTSVKKLVKLAHQITGKTVQEAIVQMRFSPKRMAQEVKIQLEQARNEAIAQHGMGLGEARRAAAIARGEQIPEPKVIEIQTKDGKWIKVDDPTRLYVAEAFVNRGPWRALEPEYRARGRMNILRRPQARITIVLKEEKTRIREYQERLAKERRQGPWIPLPDRPISAQHQHYCW</sequence>
<accession>G0S9T7</accession>
<evidence type="ECO:0000256" key="3">
    <source>
        <dbReference type="ARBA" id="ARBA00023274"/>
    </source>
</evidence>
<dbReference type="PANTHER" id="PTHR13501:SF10">
    <property type="entry name" value="LARGE RIBOSOMAL SUBUNIT PROTEIN UL22M"/>
    <property type="match status" value="1"/>
</dbReference>
<dbReference type="EMBL" id="GL988043">
    <property type="protein sequence ID" value="EGS20198.1"/>
    <property type="molecule type" value="Genomic_DNA"/>
</dbReference>
<dbReference type="GO" id="GO:0003735">
    <property type="term" value="F:structural constituent of ribosome"/>
    <property type="evidence" value="ECO:0007669"/>
    <property type="project" value="InterPro"/>
</dbReference>
<dbReference type="InterPro" id="IPR001063">
    <property type="entry name" value="Ribosomal_uL22"/>
</dbReference>
<evidence type="ECO:0000256" key="4">
    <source>
        <dbReference type="RuleBase" id="RU004005"/>
    </source>
</evidence>
<dbReference type="Gene3D" id="3.90.470.10">
    <property type="entry name" value="Ribosomal protein L22/L17"/>
    <property type="match status" value="1"/>
</dbReference>
<reference evidence="6 7" key="1">
    <citation type="journal article" date="2011" name="Cell">
        <title>Insight into structure and assembly of the nuclear pore complex by utilizing the genome of a eukaryotic thermophile.</title>
        <authorList>
            <person name="Amlacher S."/>
            <person name="Sarges P."/>
            <person name="Flemming D."/>
            <person name="van Noort V."/>
            <person name="Kunze R."/>
            <person name="Devos D.P."/>
            <person name="Arumugam M."/>
            <person name="Bork P."/>
            <person name="Hurt E."/>
        </authorList>
    </citation>
    <scope>NUCLEOTIDE SEQUENCE [LARGE SCALE GENOMIC DNA]</scope>
    <source>
        <strain evidence="7">DSM 1495 / CBS 144.50 / IMI 039719</strain>
    </source>
</reference>
<dbReference type="Proteomes" id="UP000008066">
    <property type="component" value="Unassembled WGS sequence"/>
</dbReference>
<keyword evidence="2 4" id="KW-0689">Ribosomal protein</keyword>
<dbReference type="FunFam" id="3.90.470.10:FF:000017">
    <property type="entry name" value="54S ribosomal protein L22, mitochondrial"/>
    <property type="match status" value="1"/>
</dbReference>
<evidence type="ECO:0000256" key="2">
    <source>
        <dbReference type="ARBA" id="ARBA00022980"/>
    </source>
</evidence>
<feature type="region of interest" description="Disordered" evidence="5">
    <location>
        <begin position="81"/>
        <end position="116"/>
    </location>
</feature>
<keyword evidence="3 4" id="KW-0687">Ribonucleoprotein</keyword>
<dbReference type="Pfam" id="PF00237">
    <property type="entry name" value="Ribosomal_L22"/>
    <property type="match status" value="2"/>
</dbReference>
<gene>
    <name evidence="6" type="ORF">CTHT_0047130</name>
</gene>
<dbReference type="RefSeq" id="XP_006695083.1">
    <property type="nucleotide sequence ID" value="XM_006695020.1"/>
</dbReference>
<dbReference type="PANTHER" id="PTHR13501">
    <property type="entry name" value="CHLOROPLAST 50S RIBOSOMAL PROTEIN L22-RELATED"/>
    <property type="match status" value="1"/>
</dbReference>
<dbReference type="eggNOG" id="KOG1711">
    <property type="taxonomic scope" value="Eukaryota"/>
</dbReference>
<dbReference type="GeneID" id="18258751"/>
<dbReference type="SUPFAM" id="SSF54843">
    <property type="entry name" value="Ribosomal protein L22"/>
    <property type="match status" value="1"/>
</dbReference>
<evidence type="ECO:0000256" key="5">
    <source>
        <dbReference type="SAM" id="MobiDB-lite"/>
    </source>
</evidence>
<dbReference type="OMA" id="QRQYYSW"/>
<dbReference type="HOGENOM" id="CLU_057182_0_0_1"/>
<dbReference type="GO" id="GO:0006412">
    <property type="term" value="P:translation"/>
    <property type="evidence" value="ECO:0007669"/>
    <property type="project" value="InterPro"/>
</dbReference>
<dbReference type="GO" id="GO:0015934">
    <property type="term" value="C:large ribosomal subunit"/>
    <property type="evidence" value="ECO:0007669"/>
    <property type="project" value="InterPro"/>
</dbReference>
<dbReference type="CDD" id="cd00336">
    <property type="entry name" value="Ribosomal_L22"/>
    <property type="match status" value="1"/>
</dbReference>
<evidence type="ECO:0000313" key="6">
    <source>
        <dbReference type="EMBL" id="EGS20198.1"/>
    </source>
</evidence>
<protein>
    <submittedName>
        <fullName evidence="6">Uncharacterized protein</fullName>
    </submittedName>
</protein>
<evidence type="ECO:0000256" key="1">
    <source>
        <dbReference type="ARBA" id="ARBA00009451"/>
    </source>
</evidence>
<dbReference type="STRING" id="759272.G0S9T7"/>